<dbReference type="Gramene" id="KGN58820">
    <property type="protein sequence ID" value="KGN58820"/>
    <property type="gene ID" value="Csa_3G733250"/>
</dbReference>
<dbReference type="KEGG" id="csv:101222308"/>
<dbReference type="eggNOG" id="ENOG502QW8M">
    <property type="taxonomic scope" value="Eukaryota"/>
</dbReference>
<feature type="region of interest" description="Disordered" evidence="1">
    <location>
        <begin position="81"/>
        <end position="110"/>
    </location>
</feature>
<dbReference type="PANTHER" id="PTHR33356">
    <property type="entry name" value="TIP41-LIKE PROTEIN"/>
    <property type="match status" value="1"/>
</dbReference>
<evidence type="ECO:0000313" key="3">
    <source>
        <dbReference type="Proteomes" id="UP000029981"/>
    </source>
</evidence>
<feature type="compositionally biased region" description="Low complexity" evidence="1">
    <location>
        <begin position="84"/>
        <end position="96"/>
    </location>
</feature>
<reference evidence="2 3" key="3">
    <citation type="journal article" date="2010" name="BMC Genomics">
        <title>Transcriptome sequencing and comparative analysis of cucumber flowers with different sex types.</title>
        <authorList>
            <person name="Guo S."/>
            <person name="Zheng Y."/>
            <person name="Joung J.G."/>
            <person name="Liu S."/>
            <person name="Zhang Z."/>
            <person name="Crasta O.R."/>
            <person name="Sobral B.W."/>
            <person name="Xu Y."/>
            <person name="Huang S."/>
            <person name="Fei Z."/>
        </authorList>
    </citation>
    <scope>NUCLEOTIDE SEQUENCE [LARGE SCALE GENOMIC DNA]</scope>
    <source>
        <strain evidence="3">cv. 9930</strain>
    </source>
</reference>
<keyword evidence="3" id="KW-1185">Reference proteome</keyword>
<dbReference type="EMBL" id="CM002924">
    <property type="protein sequence ID" value="KGN58820.1"/>
    <property type="molecule type" value="Genomic_DNA"/>
</dbReference>
<reference evidence="2 3" key="1">
    <citation type="journal article" date="2009" name="Nat. Genet.">
        <title>The genome of the cucumber, Cucumis sativus L.</title>
        <authorList>
            <person name="Huang S."/>
            <person name="Li R."/>
            <person name="Zhang Z."/>
            <person name="Li L."/>
            <person name="Gu X."/>
            <person name="Fan W."/>
            <person name="Lucas W.J."/>
            <person name="Wang X."/>
            <person name="Xie B."/>
            <person name="Ni P."/>
            <person name="Ren Y."/>
            <person name="Zhu H."/>
            <person name="Li J."/>
            <person name="Lin K."/>
            <person name="Jin W."/>
            <person name="Fei Z."/>
            <person name="Li G."/>
            <person name="Staub J."/>
            <person name="Kilian A."/>
            <person name="van der Vossen E.A."/>
            <person name="Wu Y."/>
            <person name="Guo J."/>
            <person name="He J."/>
            <person name="Jia Z."/>
            <person name="Ren Y."/>
            <person name="Tian G."/>
            <person name="Lu Y."/>
            <person name="Ruan J."/>
            <person name="Qian W."/>
            <person name="Wang M."/>
            <person name="Huang Q."/>
            <person name="Li B."/>
            <person name="Xuan Z."/>
            <person name="Cao J."/>
            <person name="Asan"/>
            <person name="Wu Z."/>
            <person name="Zhang J."/>
            <person name="Cai Q."/>
            <person name="Bai Y."/>
            <person name="Zhao B."/>
            <person name="Han Y."/>
            <person name="Li Y."/>
            <person name="Li X."/>
            <person name="Wang S."/>
            <person name="Shi Q."/>
            <person name="Liu S."/>
            <person name="Cho W.K."/>
            <person name="Kim J.Y."/>
            <person name="Xu Y."/>
            <person name="Heller-Uszynska K."/>
            <person name="Miao H."/>
            <person name="Cheng Z."/>
            <person name="Zhang S."/>
            <person name="Wu J."/>
            <person name="Yang Y."/>
            <person name="Kang H."/>
            <person name="Li M."/>
            <person name="Liang H."/>
            <person name="Ren X."/>
            <person name="Shi Z."/>
            <person name="Wen M."/>
            <person name="Jian M."/>
            <person name="Yang H."/>
            <person name="Zhang G."/>
            <person name="Yang Z."/>
            <person name="Chen R."/>
            <person name="Liu S."/>
            <person name="Li J."/>
            <person name="Ma L."/>
            <person name="Liu H."/>
            <person name="Zhou Y."/>
            <person name="Zhao J."/>
            <person name="Fang X."/>
            <person name="Li G."/>
            <person name="Fang L."/>
            <person name="Li Y."/>
            <person name="Liu D."/>
            <person name="Zheng H."/>
            <person name="Zhang Y."/>
            <person name="Qin N."/>
            <person name="Li Z."/>
            <person name="Yang G."/>
            <person name="Yang S."/>
            <person name="Bolund L."/>
            <person name="Kristiansen K."/>
            <person name="Zheng H."/>
            <person name="Li S."/>
            <person name="Zhang X."/>
            <person name="Yang H."/>
            <person name="Wang J."/>
            <person name="Sun R."/>
            <person name="Zhang B."/>
            <person name="Jiang S."/>
            <person name="Wang J."/>
            <person name="Du Y."/>
            <person name="Li S."/>
        </authorList>
    </citation>
    <scope>NUCLEOTIDE SEQUENCE [LARGE SCALE GENOMIC DNA]</scope>
    <source>
        <strain evidence="3">cv. 9930</strain>
    </source>
</reference>
<evidence type="ECO:0000313" key="2">
    <source>
        <dbReference type="EMBL" id="KGN58820.1"/>
    </source>
</evidence>
<reference evidence="2 3" key="4">
    <citation type="journal article" date="2011" name="BMC Genomics">
        <title>RNA-Seq improves annotation of protein-coding genes in the cucumber genome.</title>
        <authorList>
            <person name="Li Z."/>
            <person name="Zhang Z."/>
            <person name="Yan P."/>
            <person name="Huang S."/>
            <person name="Fei Z."/>
            <person name="Lin K."/>
        </authorList>
    </citation>
    <scope>NUCLEOTIDE SEQUENCE [LARGE SCALE GENOMIC DNA]</scope>
    <source>
        <strain evidence="3">cv. 9930</strain>
    </source>
</reference>
<dbReference type="PANTHER" id="PTHR33356:SF5">
    <property type="entry name" value="TIP41-LIKE PROTEIN"/>
    <property type="match status" value="1"/>
</dbReference>
<dbReference type="Proteomes" id="UP000029981">
    <property type="component" value="Chromosome 3"/>
</dbReference>
<dbReference type="OMA" id="PYESSHG"/>
<dbReference type="AlphaFoldDB" id="A0A0A0LA16"/>
<dbReference type="STRING" id="3659.A0A0A0LA16"/>
<gene>
    <name evidence="2" type="ORF">Csa_3G733250</name>
</gene>
<proteinExistence type="predicted"/>
<protein>
    <submittedName>
        <fullName evidence="2">Uncharacterized protein</fullName>
    </submittedName>
</protein>
<accession>A0A0A0LA16</accession>
<reference evidence="2 3" key="2">
    <citation type="journal article" date="2009" name="PLoS ONE">
        <title>An integrated genetic and cytogenetic map of the cucumber genome.</title>
        <authorList>
            <person name="Ren Y."/>
            <person name="Zhang Z."/>
            <person name="Liu J."/>
            <person name="Staub J.E."/>
            <person name="Han Y."/>
            <person name="Cheng Z."/>
            <person name="Li X."/>
            <person name="Lu J."/>
            <person name="Miao H."/>
            <person name="Kang H."/>
            <person name="Xie B."/>
            <person name="Gu X."/>
            <person name="Wang X."/>
            <person name="Du Y."/>
            <person name="Jin W."/>
            <person name="Huang S."/>
        </authorList>
    </citation>
    <scope>NUCLEOTIDE SEQUENCE [LARGE SCALE GENOMIC DNA]</scope>
    <source>
        <strain evidence="3">cv. 9930</strain>
    </source>
</reference>
<name>A0A0A0LA16_CUCSA</name>
<sequence length="309" mass="34432">MVMAESLDDNEFWLPPQFLADDDNMLHQNDQNCCLDESLEGSSETLRDEEDSVSGLILRMPRFTIDDILVLSGSPQSTLCDMESGSSCSQVSSRGSPKANSKAQSPPPSRDLLHAVAEEVARMRINESHGGFLHQNRGTSQVFVPVKNPTTGTGFYLKLHGPQRQNLTVDEQINSHEMVQNGMSDYNRLSSSAWLPPPQGSRTEGGKREIAGTGVFLPRHSNAEAEERRKQPACSTVLVPAKVMKALNLKLDDICNNPHFEPVDGGRFNSDNDVLLRMQTNHGGNYQKRNTRREPSTDQEIKLPQEWIY</sequence>
<evidence type="ECO:0000256" key="1">
    <source>
        <dbReference type="SAM" id="MobiDB-lite"/>
    </source>
</evidence>
<organism evidence="2 3">
    <name type="scientific">Cucumis sativus</name>
    <name type="common">Cucumber</name>
    <dbReference type="NCBI Taxonomy" id="3659"/>
    <lineage>
        <taxon>Eukaryota</taxon>
        <taxon>Viridiplantae</taxon>
        <taxon>Streptophyta</taxon>
        <taxon>Embryophyta</taxon>
        <taxon>Tracheophyta</taxon>
        <taxon>Spermatophyta</taxon>
        <taxon>Magnoliopsida</taxon>
        <taxon>eudicotyledons</taxon>
        <taxon>Gunneridae</taxon>
        <taxon>Pentapetalae</taxon>
        <taxon>rosids</taxon>
        <taxon>fabids</taxon>
        <taxon>Cucurbitales</taxon>
        <taxon>Cucurbitaceae</taxon>
        <taxon>Benincaseae</taxon>
        <taxon>Cucumis</taxon>
    </lineage>
</organism>
<dbReference type="OrthoDB" id="747893at2759"/>